<feature type="region of interest" description="Disordered" evidence="1">
    <location>
        <begin position="104"/>
        <end position="124"/>
    </location>
</feature>
<organism evidence="2">
    <name type="scientific">uncultured Solirubrobacteraceae bacterium</name>
    <dbReference type="NCBI Taxonomy" id="1162706"/>
    <lineage>
        <taxon>Bacteria</taxon>
        <taxon>Bacillati</taxon>
        <taxon>Actinomycetota</taxon>
        <taxon>Thermoleophilia</taxon>
        <taxon>Solirubrobacterales</taxon>
        <taxon>Solirubrobacteraceae</taxon>
        <taxon>environmental samples</taxon>
    </lineage>
</organism>
<proteinExistence type="predicted"/>
<accession>A0A6J4SFH7</accession>
<feature type="region of interest" description="Disordered" evidence="1">
    <location>
        <begin position="1"/>
        <end position="91"/>
    </location>
</feature>
<feature type="non-terminal residue" evidence="2">
    <location>
        <position position="1"/>
    </location>
</feature>
<evidence type="ECO:0000256" key="1">
    <source>
        <dbReference type="SAM" id="MobiDB-lite"/>
    </source>
</evidence>
<sequence>EPPPSRRRRRADPLHPRHGASRPGVGRPPDRHRRRVEAGAVGDHHPRRLDLAALSQHRPVRPQPRPAPPRLARAPGGTDAARGHDPTGRLARADPLVAPRHLAHVVHDPEPPPAGDAQDPARAL</sequence>
<feature type="compositionally biased region" description="Basic residues" evidence="1">
    <location>
        <begin position="1"/>
        <end position="20"/>
    </location>
</feature>
<evidence type="ECO:0000313" key="2">
    <source>
        <dbReference type="EMBL" id="CAA9490475.1"/>
    </source>
</evidence>
<protein>
    <submittedName>
        <fullName evidence="2">Uncharacterized protein</fullName>
    </submittedName>
</protein>
<feature type="non-terminal residue" evidence="2">
    <location>
        <position position="124"/>
    </location>
</feature>
<reference evidence="2" key="1">
    <citation type="submission" date="2020-02" db="EMBL/GenBank/DDBJ databases">
        <authorList>
            <person name="Meier V. D."/>
        </authorList>
    </citation>
    <scope>NUCLEOTIDE SEQUENCE</scope>
    <source>
        <strain evidence="2">AVDCRST_MAG69</strain>
    </source>
</reference>
<gene>
    <name evidence="2" type="ORF">AVDCRST_MAG69-1314</name>
</gene>
<dbReference type="EMBL" id="CADCVP010000140">
    <property type="protein sequence ID" value="CAA9490475.1"/>
    <property type="molecule type" value="Genomic_DNA"/>
</dbReference>
<name>A0A6J4SFH7_9ACTN</name>
<dbReference type="AlphaFoldDB" id="A0A6J4SFH7"/>